<accession>A0A1A9KHS2</accession>
<evidence type="ECO:0000259" key="4">
    <source>
        <dbReference type="Pfam" id="PF00465"/>
    </source>
</evidence>
<dbReference type="EMBL" id="JARJLR010000472">
    <property type="protein sequence ID" value="MDF3845606.1"/>
    <property type="molecule type" value="Genomic_DNA"/>
</dbReference>
<evidence type="ECO:0000313" key="7">
    <source>
        <dbReference type="EMBL" id="MDF3845606.1"/>
    </source>
</evidence>
<dbReference type="Gene3D" id="1.20.1090.10">
    <property type="entry name" value="Dehydroquinate synthase-like - alpha domain"/>
    <property type="match status" value="1"/>
</dbReference>
<organism evidence="6 8">
    <name type="scientific">Pseudomonas citronellolis</name>
    <dbReference type="NCBI Taxonomy" id="53408"/>
    <lineage>
        <taxon>Bacteria</taxon>
        <taxon>Pseudomonadati</taxon>
        <taxon>Pseudomonadota</taxon>
        <taxon>Gammaproteobacteria</taxon>
        <taxon>Pseudomonadales</taxon>
        <taxon>Pseudomonadaceae</taxon>
        <taxon>Pseudomonas</taxon>
    </lineage>
</organism>
<dbReference type="InterPro" id="IPR039697">
    <property type="entry name" value="Alcohol_dehydrogenase_Fe"/>
</dbReference>
<dbReference type="AlphaFoldDB" id="A0A1A9KHS2"/>
<reference evidence="6 8" key="1">
    <citation type="submission" date="2016-05" db="EMBL/GenBank/DDBJ databases">
        <title>Genome Sequence of Pseudomonas citronellolis Strain SJTE-3, an Estrogens and Persistent Organic Pollutants degradation strain.</title>
        <authorList>
            <person name="Liang R."/>
        </authorList>
    </citation>
    <scope>NUCLEOTIDE SEQUENCE [LARGE SCALE GENOMIC DNA]</scope>
    <source>
        <strain evidence="6 8">SJTE-3</strain>
    </source>
</reference>
<feature type="domain" description="Alcohol dehydrogenase iron-type/glycerol dehydrogenase GldA" evidence="4">
    <location>
        <begin position="28"/>
        <end position="195"/>
    </location>
</feature>
<dbReference type="Gene3D" id="3.40.50.1970">
    <property type="match status" value="1"/>
</dbReference>
<dbReference type="Pfam" id="PF25137">
    <property type="entry name" value="ADH_Fe_C"/>
    <property type="match status" value="1"/>
</dbReference>
<proteinExistence type="inferred from homology"/>
<dbReference type="Pfam" id="PF00465">
    <property type="entry name" value="Fe-ADH"/>
    <property type="match status" value="1"/>
</dbReference>
<reference evidence="7" key="2">
    <citation type="submission" date="2023-03" db="EMBL/GenBank/DDBJ databases">
        <title>Draft assemblies of triclosan tolerant bacteria isolated from returned activated sludge.</title>
        <authorList>
            <person name="Van Hamelsveld S."/>
        </authorList>
    </citation>
    <scope>NUCLEOTIDE SEQUENCE</scope>
    <source>
        <strain evidence="7">GW210015_S63</strain>
    </source>
</reference>
<evidence type="ECO:0000259" key="5">
    <source>
        <dbReference type="Pfam" id="PF25137"/>
    </source>
</evidence>
<sequence>MHEQDVGRVIYRALDMLNARAVREFRVPPSTYIGPGATVRAGEACAALGIRRLFVMVDGRLHEQALDQGLLRSLDDAGLGCECLVYAGGEPHSEVVEAAGRQLLAADCDGVLAFGGGSVLDAAKATALLAANPERRVSELGDGPALRRRMPLIAVPTTAGTGSEATNVAVITDSQRHLKQVLVHTDLIPDLAIIDACLTLGVPPAVTAATGIDALTHAIEAYVAPSATPLTQGLALRAVALIGEALPLAVGQGGNVGARESMMLASYMAGMAFSNSGLGLCHATAHPLGARYGIPHGQANALMLPAVMRFNQLVCKRAYADIGHALSRESLDAERSIAAVQRLIDEVGAAGRDLQAHGVRREDFAALAEAALQDICLAGNPRSACAQQIVAIYQDAWQRRGACQQGNNSVQEQLS</sequence>
<evidence type="ECO:0000256" key="3">
    <source>
        <dbReference type="ARBA" id="ARBA00023002"/>
    </source>
</evidence>
<dbReference type="CDD" id="cd08551">
    <property type="entry name" value="Fe-ADH"/>
    <property type="match status" value="1"/>
</dbReference>
<dbReference type="PANTHER" id="PTHR11496:SF94">
    <property type="entry name" value="ALCOHOL DEHYDROGENASE EUTG-RELATED"/>
    <property type="match status" value="1"/>
</dbReference>
<comment type="cofactor">
    <cofactor evidence="1">
        <name>Fe cation</name>
        <dbReference type="ChEBI" id="CHEBI:24875"/>
    </cofactor>
</comment>
<dbReference type="InterPro" id="IPR018211">
    <property type="entry name" value="ADH_Fe_CS"/>
</dbReference>
<dbReference type="InterPro" id="IPR056798">
    <property type="entry name" value="ADH_Fe_C"/>
</dbReference>
<protein>
    <submittedName>
        <fullName evidence="6">Ethanolamine utilization protein EutG</fullName>
    </submittedName>
    <submittedName>
        <fullName evidence="7">Iron-containing alcohol dehydrogenase</fullName>
    </submittedName>
</protein>
<dbReference type="FunFam" id="3.40.50.1970:FF:000003">
    <property type="entry name" value="Alcohol dehydrogenase, iron-containing"/>
    <property type="match status" value="1"/>
</dbReference>
<comment type="similarity">
    <text evidence="2">Belongs to the iron-containing alcohol dehydrogenase family.</text>
</comment>
<dbReference type="PANTHER" id="PTHR11496">
    <property type="entry name" value="ALCOHOL DEHYDROGENASE"/>
    <property type="match status" value="1"/>
</dbReference>
<evidence type="ECO:0000256" key="1">
    <source>
        <dbReference type="ARBA" id="ARBA00001962"/>
    </source>
</evidence>
<dbReference type="PROSITE" id="PS00060">
    <property type="entry name" value="ADH_IRON_2"/>
    <property type="match status" value="1"/>
</dbReference>
<dbReference type="RefSeq" id="WP_009615706.1">
    <property type="nucleotide sequence ID" value="NZ_CP015878.1"/>
</dbReference>
<evidence type="ECO:0000313" key="6">
    <source>
        <dbReference type="EMBL" id="ANI17366.1"/>
    </source>
</evidence>
<evidence type="ECO:0000313" key="8">
    <source>
        <dbReference type="Proteomes" id="UP000077748"/>
    </source>
</evidence>
<dbReference type="EMBL" id="CP015878">
    <property type="protein sequence ID" value="ANI17366.1"/>
    <property type="molecule type" value="Genomic_DNA"/>
</dbReference>
<dbReference type="GO" id="GO:0004022">
    <property type="term" value="F:alcohol dehydrogenase (NAD+) activity"/>
    <property type="evidence" value="ECO:0007669"/>
    <property type="project" value="TreeGrafter"/>
</dbReference>
<feature type="domain" description="Fe-containing alcohol dehydrogenase-like C-terminal" evidence="5">
    <location>
        <begin position="207"/>
        <end position="397"/>
    </location>
</feature>
<dbReference type="SUPFAM" id="SSF56796">
    <property type="entry name" value="Dehydroquinate synthase-like"/>
    <property type="match status" value="1"/>
</dbReference>
<dbReference type="Proteomes" id="UP001220662">
    <property type="component" value="Unassembled WGS sequence"/>
</dbReference>
<keyword evidence="3" id="KW-0560">Oxidoreductase</keyword>
<gene>
    <name evidence="6" type="ORF">A9C11_26735</name>
    <name evidence="7" type="ORF">P3W55_28195</name>
</gene>
<dbReference type="GO" id="GO:0046872">
    <property type="term" value="F:metal ion binding"/>
    <property type="evidence" value="ECO:0007669"/>
    <property type="project" value="InterPro"/>
</dbReference>
<name>A0A1A9KHS2_9PSED</name>
<dbReference type="FunFam" id="1.20.1090.10:FF:000001">
    <property type="entry name" value="Aldehyde-alcohol dehydrogenase"/>
    <property type="match status" value="1"/>
</dbReference>
<dbReference type="Proteomes" id="UP000077748">
    <property type="component" value="Chromosome"/>
</dbReference>
<dbReference type="InterPro" id="IPR001670">
    <property type="entry name" value="ADH_Fe/GldA"/>
</dbReference>
<dbReference type="PROSITE" id="PS00913">
    <property type="entry name" value="ADH_IRON_1"/>
    <property type="match status" value="1"/>
</dbReference>
<evidence type="ECO:0000256" key="2">
    <source>
        <dbReference type="ARBA" id="ARBA00007358"/>
    </source>
</evidence>